<dbReference type="InterPro" id="IPR013382">
    <property type="entry name" value="CRISPR-assoc_prot_Cse2"/>
</dbReference>
<proteinExistence type="predicted"/>
<dbReference type="InterPro" id="IPR038287">
    <property type="entry name" value="Cse2_sf"/>
</dbReference>
<gene>
    <name evidence="1" type="ORF">EBN88_12735</name>
</gene>
<dbReference type="AlphaFoldDB" id="A0A3M2LV90"/>
<accession>A0A3M2LV90</accession>
<dbReference type="Gene3D" id="1.10.520.40">
    <property type="entry name" value="CRISPR-associated protein Cse2"/>
    <property type="match status" value="1"/>
</dbReference>
<dbReference type="Gene3D" id="1.10.132.100">
    <property type="match status" value="1"/>
</dbReference>
<dbReference type="EMBL" id="RFFJ01000057">
    <property type="protein sequence ID" value="RMI40473.1"/>
    <property type="molecule type" value="Genomic_DNA"/>
</dbReference>
<protein>
    <submittedName>
        <fullName evidence="1">Type I-E CRISPR-associated protein Cse1/CasA</fullName>
    </submittedName>
</protein>
<keyword evidence="2" id="KW-1185">Reference proteome</keyword>
<name>A0A3M2LV90_9ACTN</name>
<dbReference type="Pfam" id="PF09485">
    <property type="entry name" value="CRISPR_Cse2"/>
    <property type="match status" value="1"/>
</dbReference>
<dbReference type="InterPro" id="IPR013381">
    <property type="entry name" value="CRISPR-assoc_prot_Cse1"/>
</dbReference>
<evidence type="ECO:0000313" key="1">
    <source>
        <dbReference type="EMBL" id="RMI40473.1"/>
    </source>
</evidence>
<dbReference type="Pfam" id="PF09481">
    <property type="entry name" value="CRISPR_Cse1"/>
    <property type="match status" value="1"/>
</dbReference>
<comment type="caution">
    <text evidence="1">The sequence shown here is derived from an EMBL/GenBank/DDBJ whole genome shotgun (WGS) entry which is preliminary data.</text>
</comment>
<dbReference type="NCBIfam" id="TIGR02548">
    <property type="entry name" value="casB_cse2"/>
    <property type="match status" value="1"/>
</dbReference>
<evidence type="ECO:0000313" key="2">
    <source>
        <dbReference type="Proteomes" id="UP000278673"/>
    </source>
</evidence>
<reference evidence="1 2" key="1">
    <citation type="submission" date="2018-10" db="EMBL/GenBank/DDBJ databases">
        <title>Isolation, diversity and antifungal activity of actinobacteria from wheat.</title>
        <authorList>
            <person name="Han C."/>
        </authorList>
    </citation>
    <scope>NUCLEOTIDE SEQUENCE [LARGE SCALE GENOMIC DNA]</scope>
    <source>
        <strain evidence="1 2">NEAU-YY642</strain>
    </source>
</reference>
<sequence>MPARTASWDLRYSPCIPALTMPRGEPTAVDAKPTLEWLSLVEVFESAEHVRALSHASPGAVVALHELLLGLCYQAGFAPERVGEWNDWVDERESLAQVAEFLRSPALDGRMDLFHPTQPFGQNSLLAPHLDSIGYGTAQLVLEQTGDYNQLFDHVHLYDQEGLSPQEAFVAMLVQHCYGTGGRMMGSLSRHFGKAMTYGAVARLGARVRVLALGDSLADTLRLNLAPQPEAIGPHFNFTWTDLPDRRDFRAPKARTTRKPKGPADLHSSLGRSVLLRPRGEGDALKVDRVLVAAGELLGEPSLKLDQDLVFKGDYPLRAAKDRALWRDAHAIYAAFDPHSRARGGLYERLAGLSRQVELLAVGLVAKQMDISGWVRDVFPYAPGRGDALRAVAKAGATMAEQVVDAVKEAAKEAERAVYPKPNPEQKRQLRGRFDPGTELWGRFDEPFHRLLTTVAAGANPHEAERTYAEALVALARGALDERLRPVPLAKQRAVARAHARMERQLQRPQLHATLRETARMTTASVSDTTPARDDPESQLVRLLAGFVLAQDRSSLAALRRPRGREVARLRAENRAPTEEARERYGYVAFLFARFHLDTVKPRYGYGDLGHALRRLGHGAERGPRNESCDRMFQRLINASDVPESELQHAIERLRHQDRHPPNWALLARDLCAWHDKGEPVQRRWARSFYTPDSSRTSDSSRTERSA</sequence>
<dbReference type="Proteomes" id="UP000278673">
    <property type="component" value="Unassembled WGS sequence"/>
</dbReference>
<organism evidence="1 2">
    <name type="scientific">Streptomyces triticirhizae</name>
    <dbReference type="NCBI Taxonomy" id="2483353"/>
    <lineage>
        <taxon>Bacteria</taxon>
        <taxon>Bacillati</taxon>
        <taxon>Actinomycetota</taxon>
        <taxon>Actinomycetes</taxon>
        <taxon>Kitasatosporales</taxon>
        <taxon>Streptomycetaceae</taxon>
        <taxon>Streptomyces</taxon>
    </lineage>
</organism>